<feature type="domain" description="SCP2" evidence="3">
    <location>
        <begin position="26"/>
        <end position="114"/>
    </location>
</feature>
<dbReference type="Proteomes" id="UP000295367">
    <property type="component" value="Unassembled WGS sequence"/>
</dbReference>
<dbReference type="PANTHER" id="PTHR38693:SF1">
    <property type="entry name" value="UBIQUINONE BIOSYNTHESIS ACCESSORY FACTOR UBIJ"/>
    <property type="match status" value="1"/>
</dbReference>
<dbReference type="EMBL" id="SMCO01000004">
    <property type="protein sequence ID" value="TCV88102.1"/>
    <property type="molecule type" value="Genomic_DNA"/>
</dbReference>
<comment type="subcellular location">
    <subcellularLocation>
        <location evidence="1">Cytoplasm</location>
    </subcellularLocation>
</comment>
<gene>
    <name evidence="1" type="primary">ubiJ</name>
    <name evidence="4" type="ORF">EDC63_10459</name>
</gene>
<keyword evidence="4" id="KW-0830">Ubiquinone</keyword>
<comment type="pathway">
    <text evidence="1">Cofactor biosynthesis; ubiquinone biosynthesis.</text>
</comment>
<dbReference type="PANTHER" id="PTHR38693">
    <property type="entry name" value="UBIQUINONE BIOSYNTHESIS PROTEIN UBIJ"/>
    <property type="match status" value="1"/>
</dbReference>
<comment type="similarity">
    <text evidence="1">Belongs to the UbiJ family.</text>
</comment>
<evidence type="ECO:0000313" key="4">
    <source>
        <dbReference type="EMBL" id="TCV88102.1"/>
    </source>
</evidence>
<organism evidence="4 5">
    <name type="scientific">Sulfurirhabdus autotrophica</name>
    <dbReference type="NCBI Taxonomy" id="1706046"/>
    <lineage>
        <taxon>Bacteria</taxon>
        <taxon>Pseudomonadati</taxon>
        <taxon>Pseudomonadota</taxon>
        <taxon>Betaproteobacteria</taxon>
        <taxon>Nitrosomonadales</taxon>
        <taxon>Sulfuricellaceae</taxon>
        <taxon>Sulfurirhabdus</taxon>
    </lineage>
</organism>
<protein>
    <recommendedName>
        <fullName evidence="1">Ubiquinone biosynthesis accessory factor UbiJ</fullName>
    </recommendedName>
</protein>
<reference evidence="4 5" key="1">
    <citation type="submission" date="2019-03" db="EMBL/GenBank/DDBJ databases">
        <title>Genomic Encyclopedia of Type Strains, Phase IV (KMG-IV): sequencing the most valuable type-strain genomes for metagenomic binning, comparative biology and taxonomic classification.</title>
        <authorList>
            <person name="Goeker M."/>
        </authorList>
    </citation>
    <scope>NUCLEOTIDE SEQUENCE [LARGE SCALE GENOMIC DNA]</scope>
    <source>
        <strain evidence="4 5">DSM 100309</strain>
    </source>
</reference>
<dbReference type="Pfam" id="PF02036">
    <property type="entry name" value="SCP2"/>
    <property type="match status" value="1"/>
</dbReference>
<evidence type="ECO:0000256" key="1">
    <source>
        <dbReference type="HAMAP-Rule" id="MF_02215"/>
    </source>
</evidence>
<dbReference type="GO" id="GO:0005737">
    <property type="term" value="C:cytoplasm"/>
    <property type="evidence" value="ECO:0007669"/>
    <property type="project" value="UniProtKB-SubCell"/>
</dbReference>
<feature type="coiled-coil region" evidence="2">
    <location>
        <begin position="178"/>
        <end position="205"/>
    </location>
</feature>
<dbReference type="AlphaFoldDB" id="A0A4R3Y8U9"/>
<dbReference type="GO" id="GO:0006744">
    <property type="term" value="P:ubiquinone biosynthetic process"/>
    <property type="evidence" value="ECO:0007669"/>
    <property type="project" value="UniProtKB-UniRule"/>
</dbReference>
<proteinExistence type="inferred from homology"/>
<name>A0A4R3Y8U9_9PROT</name>
<comment type="function">
    <text evidence="1">Required for ubiquinone (coenzyme Q) biosynthesis. Binds hydrophobic ubiquinone biosynthetic intermediates via its SCP2 domain and is essential for the stability of the Ubi complex. May constitute a docking platform where Ubi enzymes assemble and access their SCP2-bound polyprenyl substrates.</text>
</comment>
<keyword evidence="1" id="KW-0831">Ubiquinone biosynthesis</keyword>
<evidence type="ECO:0000259" key="3">
    <source>
        <dbReference type="Pfam" id="PF02036"/>
    </source>
</evidence>
<accession>A0A4R3Y8U9</accession>
<keyword evidence="5" id="KW-1185">Reference proteome</keyword>
<dbReference type="UniPathway" id="UPA00232"/>
<sequence length="206" mass="23112">MTLDTQEVNTKVSPSPFNAPPIAFVNHVLRGQSWALERLKPYAGKAAQFTVTPFSFVFVIQENGEFASTSAETNADVSLSFSSGVLLRIIAADNAAMSEVAMSGDTALAGEIGYIAKNTRWDAEEDLSRIFGDIVAHRMVNTAEKLWEWRKNSLFGFAQTLVEYWTEERPLLAKSLPLQKFIRDVDTLRDDAERLEKRIARLERQP</sequence>
<keyword evidence="1" id="KW-0963">Cytoplasm</keyword>
<evidence type="ECO:0000256" key="2">
    <source>
        <dbReference type="SAM" id="Coils"/>
    </source>
</evidence>
<dbReference type="InterPro" id="IPR038989">
    <property type="entry name" value="UbiJ"/>
</dbReference>
<dbReference type="RefSeq" id="WP_124945738.1">
    <property type="nucleotide sequence ID" value="NZ_BHVT01000019.1"/>
</dbReference>
<dbReference type="InterPro" id="IPR003033">
    <property type="entry name" value="SCP2_sterol-bd_dom"/>
</dbReference>
<dbReference type="OrthoDB" id="8525483at2"/>
<comment type="caution">
    <text evidence="4">The sequence shown here is derived from an EMBL/GenBank/DDBJ whole genome shotgun (WGS) entry which is preliminary data.</text>
</comment>
<evidence type="ECO:0000313" key="5">
    <source>
        <dbReference type="Proteomes" id="UP000295367"/>
    </source>
</evidence>
<dbReference type="HAMAP" id="MF_02215">
    <property type="entry name" value="UbiJ"/>
    <property type="match status" value="1"/>
</dbReference>
<keyword evidence="2" id="KW-0175">Coiled coil</keyword>